<keyword evidence="1" id="KW-1185">Reference proteome</keyword>
<evidence type="ECO:0000313" key="1">
    <source>
        <dbReference type="Proteomes" id="UP000790787"/>
    </source>
</evidence>
<gene>
    <name evidence="2" type="primary">LOC142180863</name>
</gene>
<dbReference type="RefSeq" id="XP_075109063.1">
    <property type="nucleotide sequence ID" value="XM_075252962.1"/>
</dbReference>
<accession>A0AC58UHW3</accession>
<evidence type="ECO:0000313" key="2">
    <source>
        <dbReference type="RefSeq" id="XP_075109063.1"/>
    </source>
</evidence>
<dbReference type="Proteomes" id="UP000790787">
    <property type="component" value="Chromosome 5"/>
</dbReference>
<name>A0AC58UHW3_TOBAC</name>
<protein>
    <submittedName>
        <fullName evidence="2">Uncharacterized protein LOC142180863</fullName>
    </submittedName>
</protein>
<reference evidence="1" key="1">
    <citation type="journal article" date="2014" name="Nat. Commun.">
        <title>The tobacco genome sequence and its comparison with those of tomato and potato.</title>
        <authorList>
            <person name="Sierro N."/>
            <person name="Battey J.N."/>
            <person name="Ouadi S."/>
            <person name="Bakaher N."/>
            <person name="Bovet L."/>
            <person name="Willig A."/>
            <person name="Goepfert S."/>
            <person name="Peitsch M.C."/>
            <person name="Ivanov N.V."/>
        </authorList>
    </citation>
    <scope>NUCLEOTIDE SEQUENCE [LARGE SCALE GENOMIC DNA]</scope>
</reference>
<proteinExistence type="predicted"/>
<sequence length="168" mass="18190">MGTNGIPIDTVISYSSTTTAATVVSPTTGVVDSSHPYYLHPSDYPGWRRALVIALSAKNKLGFIDGTLTTPPVDSGLQRIWARCNDMVLSWLLNSLSKEIAESVLYSQSAEDLWSDLEDRFGQTNGAKLFQLQKEPSAVIQGVSSNILLSSPLPSIGQAYSLVIQDEK</sequence>
<organism evidence="1 2">
    <name type="scientific">Nicotiana tabacum</name>
    <name type="common">Common tobacco</name>
    <dbReference type="NCBI Taxonomy" id="4097"/>
    <lineage>
        <taxon>Eukaryota</taxon>
        <taxon>Viridiplantae</taxon>
        <taxon>Streptophyta</taxon>
        <taxon>Embryophyta</taxon>
        <taxon>Tracheophyta</taxon>
        <taxon>Spermatophyta</taxon>
        <taxon>Magnoliopsida</taxon>
        <taxon>eudicotyledons</taxon>
        <taxon>Gunneridae</taxon>
        <taxon>Pentapetalae</taxon>
        <taxon>asterids</taxon>
        <taxon>lamiids</taxon>
        <taxon>Solanales</taxon>
        <taxon>Solanaceae</taxon>
        <taxon>Nicotianoideae</taxon>
        <taxon>Nicotianeae</taxon>
        <taxon>Nicotiana</taxon>
    </lineage>
</organism>
<reference evidence="2" key="2">
    <citation type="submission" date="2025-08" db="UniProtKB">
        <authorList>
            <consortium name="RefSeq"/>
        </authorList>
    </citation>
    <scope>IDENTIFICATION</scope>
    <source>
        <tissue evidence="2">Leaf</tissue>
    </source>
</reference>